<name>A0A4R9GRY4_9LEPT</name>
<dbReference type="AlphaFoldDB" id="A0A4R9GRY4"/>
<reference evidence="2" key="1">
    <citation type="journal article" date="2019" name="PLoS Negl. Trop. Dis.">
        <title>Revisiting the worldwide diversity of Leptospira species in the environment.</title>
        <authorList>
            <person name="Vincent A.T."/>
            <person name="Schiettekatte O."/>
            <person name="Bourhy P."/>
            <person name="Veyrier F.J."/>
            <person name="Picardeau M."/>
        </authorList>
    </citation>
    <scope>NUCLEOTIDE SEQUENCE [LARGE SCALE GENOMIC DNA]</scope>
    <source>
        <strain evidence="2">SCS5</strain>
    </source>
</reference>
<organism evidence="2 3">
    <name type="scientific">Leptospira fluminis</name>
    <dbReference type="NCBI Taxonomy" id="2484979"/>
    <lineage>
        <taxon>Bacteria</taxon>
        <taxon>Pseudomonadati</taxon>
        <taxon>Spirochaetota</taxon>
        <taxon>Spirochaetia</taxon>
        <taxon>Leptospirales</taxon>
        <taxon>Leptospiraceae</taxon>
        <taxon>Leptospira</taxon>
    </lineage>
</organism>
<dbReference type="Proteomes" id="UP000297855">
    <property type="component" value="Unassembled WGS sequence"/>
</dbReference>
<dbReference type="OrthoDB" id="9813304at2"/>
<gene>
    <name evidence="2" type="ORF">EHO61_03010</name>
</gene>
<dbReference type="Pfam" id="PF09489">
    <property type="entry name" value="CbtB"/>
    <property type="match status" value="1"/>
</dbReference>
<keyword evidence="1" id="KW-0812">Transmembrane</keyword>
<evidence type="ECO:0000313" key="2">
    <source>
        <dbReference type="EMBL" id="TGK20851.1"/>
    </source>
</evidence>
<feature type="transmembrane region" description="Helical" evidence="1">
    <location>
        <begin position="21"/>
        <end position="39"/>
    </location>
</feature>
<evidence type="ECO:0000313" key="3">
    <source>
        <dbReference type="Proteomes" id="UP000297855"/>
    </source>
</evidence>
<keyword evidence="1" id="KW-0472">Membrane</keyword>
<keyword evidence="3" id="KW-1185">Reference proteome</keyword>
<sequence length="62" mass="7024">MRTISLLQNSLQRIATRWNSLFLLLGISLFAFGAIYIVALEPMQAVHDTFHDLRHAAGFPCH</sequence>
<protein>
    <submittedName>
        <fullName evidence="2">CbtB-domain containing protein</fullName>
    </submittedName>
</protein>
<comment type="caution">
    <text evidence="2">The sequence shown here is derived from an EMBL/GenBank/DDBJ whole genome shotgun (WGS) entry which is preliminary data.</text>
</comment>
<keyword evidence="1" id="KW-1133">Transmembrane helix</keyword>
<dbReference type="EMBL" id="RQEV01000003">
    <property type="protein sequence ID" value="TGK20851.1"/>
    <property type="molecule type" value="Genomic_DNA"/>
</dbReference>
<proteinExistence type="predicted"/>
<dbReference type="RefSeq" id="WP_135812148.1">
    <property type="nucleotide sequence ID" value="NZ_RQEV01000003.1"/>
</dbReference>
<evidence type="ECO:0000256" key="1">
    <source>
        <dbReference type="SAM" id="Phobius"/>
    </source>
</evidence>
<dbReference type="InterPro" id="IPR012667">
    <property type="entry name" value="CbtB_put"/>
</dbReference>
<accession>A0A4R9GRY4</accession>